<evidence type="ECO:0000256" key="6">
    <source>
        <dbReference type="ARBA" id="ARBA00022679"/>
    </source>
</evidence>
<dbReference type="Gene3D" id="3.90.1150.10">
    <property type="entry name" value="Aspartate Aminotransferase, domain 1"/>
    <property type="match status" value="1"/>
</dbReference>
<dbReference type="InterPro" id="IPR015421">
    <property type="entry name" value="PyrdxlP-dep_Trfase_major"/>
</dbReference>
<organism evidence="10 11">
    <name type="scientific">Halobacteriovorax marinus</name>
    <dbReference type="NCBI Taxonomy" id="97084"/>
    <lineage>
        <taxon>Bacteria</taxon>
        <taxon>Pseudomonadati</taxon>
        <taxon>Bdellovibrionota</taxon>
        <taxon>Bacteriovoracia</taxon>
        <taxon>Bacteriovoracales</taxon>
        <taxon>Halobacteriovoraceae</taxon>
        <taxon>Halobacteriovorax</taxon>
    </lineage>
</organism>
<reference evidence="11" key="1">
    <citation type="journal article" date="2017" name="Proc. Natl. Acad. Sci. U.S.A.">
        <title>Simulation of Deepwater Horizon oil plume reveals substrate specialization within a complex community of hydrocarbon-degraders.</title>
        <authorList>
            <person name="Hu P."/>
            <person name="Dubinsky E.A."/>
            <person name="Probst A.J."/>
            <person name="Wang J."/>
            <person name="Sieber C.M.K."/>
            <person name="Tom L.M."/>
            <person name="Gardinali P."/>
            <person name="Banfield J.F."/>
            <person name="Atlas R.M."/>
            <person name="Andersen G.L."/>
        </authorList>
    </citation>
    <scope>NUCLEOTIDE SEQUENCE [LARGE SCALE GENOMIC DNA]</scope>
</reference>
<evidence type="ECO:0000313" key="11">
    <source>
        <dbReference type="Proteomes" id="UP000196531"/>
    </source>
</evidence>
<name>A0A1Y5F8J8_9BACT</name>
<keyword evidence="6" id="KW-0808">Transferase</keyword>
<evidence type="ECO:0000256" key="2">
    <source>
        <dbReference type="ARBA" id="ARBA00002824"/>
    </source>
</evidence>
<dbReference type="InterPro" id="IPR010970">
    <property type="entry name" value="Cys_dSase_SufS"/>
</dbReference>
<dbReference type="Gene3D" id="3.40.640.10">
    <property type="entry name" value="Type I PLP-dependent aspartate aminotransferase-like (Major domain)"/>
    <property type="match status" value="1"/>
</dbReference>
<dbReference type="GO" id="GO:0030170">
    <property type="term" value="F:pyridoxal phosphate binding"/>
    <property type="evidence" value="ECO:0007669"/>
    <property type="project" value="InterPro"/>
</dbReference>
<dbReference type="AlphaFoldDB" id="A0A1Y5F8J8"/>
<dbReference type="PIRSF" id="PIRSF005572">
    <property type="entry name" value="NifS"/>
    <property type="match status" value="1"/>
</dbReference>
<comment type="cofactor">
    <cofactor evidence="1">
        <name>pyridoxal 5'-phosphate</name>
        <dbReference type="ChEBI" id="CHEBI:597326"/>
    </cofactor>
</comment>
<gene>
    <name evidence="10" type="ORF">A9Q84_19900</name>
</gene>
<dbReference type="CDD" id="cd06453">
    <property type="entry name" value="SufS_like"/>
    <property type="match status" value="1"/>
</dbReference>
<dbReference type="PANTHER" id="PTHR43586:SF8">
    <property type="entry name" value="CYSTEINE DESULFURASE 1, CHLOROPLASTIC"/>
    <property type="match status" value="1"/>
</dbReference>
<keyword evidence="7" id="KW-0663">Pyridoxal phosphate</keyword>
<evidence type="ECO:0000259" key="9">
    <source>
        <dbReference type="Pfam" id="PF00266"/>
    </source>
</evidence>
<dbReference type="InterPro" id="IPR015422">
    <property type="entry name" value="PyrdxlP-dep_Trfase_small"/>
</dbReference>
<dbReference type="EC" id="2.8.1.7" evidence="4"/>
<dbReference type="Pfam" id="PF00266">
    <property type="entry name" value="Aminotran_5"/>
    <property type="match status" value="1"/>
</dbReference>
<dbReference type="InterPro" id="IPR015424">
    <property type="entry name" value="PyrdxlP-dep_Trfase"/>
</dbReference>
<sequence length="405" mass="45693">MSYKVNDIRDQFPPFKNNKKEFIYMDNACTTLRPQSVIESITDYYNYHPSCHNRALHTFGKQTTEKFSEARSKISKFVNAKSANEIIFTKNTTEAINIIAKGINWQSGDCILTTDMEHNSNLLPWQFLAKEKEVNHLQFDVDVYEGSVDLSGFEKILKENKVKLVSFFHTSNVSGITLPVRKLTEIAKKYGAIVLVDCAQAMITHKVDVQDLGADFIAFSMHKSFGPSGFGILYGKSEQLELLTPMIFGGETVVDAYYDSCTFSEIPFRFEAGLQNYSGAIGSSAAIDFIEDLGQENIKAHLLELNTLLTDALAGEDRVKIIGPKDPALRPSILNFTIENLDMAEVSVILDKSHRIMVRSGVHCCHAWYHKQELKPTLRVSLSVYNTVEEIKTFIKAITPIIRFY</sequence>
<dbReference type="InterPro" id="IPR016454">
    <property type="entry name" value="Cysteine_dSase"/>
</dbReference>
<evidence type="ECO:0000256" key="5">
    <source>
        <dbReference type="ARBA" id="ARBA00021850"/>
    </source>
</evidence>
<evidence type="ECO:0000256" key="1">
    <source>
        <dbReference type="ARBA" id="ARBA00001933"/>
    </source>
</evidence>
<dbReference type="GO" id="GO:0031071">
    <property type="term" value="F:cysteine desulfurase activity"/>
    <property type="evidence" value="ECO:0007669"/>
    <property type="project" value="UniProtKB-EC"/>
</dbReference>
<dbReference type="Proteomes" id="UP000196531">
    <property type="component" value="Unassembled WGS sequence"/>
</dbReference>
<dbReference type="PANTHER" id="PTHR43586">
    <property type="entry name" value="CYSTEINE DESULFURASE"/>
    <property type="match status" value="1"/>
</dbReference>
<proteinExistence type="inferred from homology"/>
<dbReference type="GO" id="GO:0006534">
    <property type="term" value="P:cysteine metabolic process"/>
    <property type="evidence" value="ECO:0007669"/>
    <property type="project" value="InterPro"/>
</dbReference>
<dbReference type="EMBL" id="MAAO01000015">
    <property type="protein sequence ID" value="OUR93728.1"/>
    <property type="molecule type" value="Genomic_DNA"/>
</dbReference>
<dbReference type="InterPro" id="IPR000192">
    <property type="entry name" value="Aminotrans_V_dom"/>
</dbReference>
<comment type="similarity">
    <text evidence="3">Belongs to the class-V pyridoxal-phosphate-dependent aminotransferase family. Csd subfamily.</text>
</comment>
<comment type="function">
    <text evidence="2">Catalyzes the removal of elemental sulfur and selenium atoms from L-cysteine, L-cystine, L-selenocysteine, and L-selenocystine to produce L-alanine.</text>
</comment>
<evidence type="ECO:0000256" key="4">
    <source>
        <dbReference type="ARBA" id="ARBA00012239"/>
    </source>
</evidence>
<protein>
    <recommendedName>
        <fullName evidence="5">Probable cysteine desulfurase</fullName>
        <ecNumber evidence="4">2.8.1.7</ecNumber>
    </recommendedName>
</protein>
<accession>A0A1Y5F8J8</accession>
<evidence type="ECO:0000256" key="7">
    <source>
        <dbReference type="ARBA" id="ARBA00022898"/>
    </source>
</evidence>
<evidence type="ECO:0000256" key="3">
    <source>
        <dbReference type="ARBA" id="ARBA00010447"/>
    </source>
</evidence>
<comment type="catalytic activity">
    <reaction evidence="8">
        <text>(sulfur carrier)-H + L-cysteine = (sulfur carrier)-SH + L-alanine</text>
        <dbReference type="Rhea" id="RHEA:43892"/>
        <dbReference type="Rhea" id="RHEA-COMP:14737"/>
        <dbReference type="Rhea" id="RHEA-COMP:14739"/>
        <dbReference type="ChEBI" id="CHEBI:29917"/>
        <dbReference type="ChEBI" id="CHEBI:35235"/>
        <dbReference type="ChEBI" id="CHEBI:57972"/>
        <dbReference type="ChEBI" id="CHEBI:64428"/>
        <dbReference type="EC" id="2.8.1.7"/>
    </reaction>
</comment>
<evidence type="ECO:0000313" key="10">
    <source>
        <dbReference type="EMBL" id="OUR93728.1"/>
    </source>
</evidence>
<dbReference type="SUPFAM" id="SSF53383">
    <property type="entry name" value="PLP-dependent transferases"/>
    <property type="match status" value="1"/>
</dbReference>
<comment type="caution">
    <text evidence="10">The sequence shown here is derived from an EMBL/GenBank/DDBJ whole genome shotgun (WGS) entry which is preliminary data.</text>
</comment>
<feature type="domain" description="Aminotransferase class V" evidence="9">
    <location>
        <begin position="23"/>
        <end position="394"/>
    </location>
</feature>
<evidence type="ECO:0000256" key="8">
    <source>
        <dbReference type="ARBA" id="ARBA00050776"/>
    </source>
</evidence>